<feature type="region of interest" description="Disordered" evidence="1">
    <location>
        <begin position="1"/>
        <end position="122"/>
    </location>
</feature>
<accession>A0A4Z2G2J5</accession>
<evidence type="ECO:0000256" key="1">
    <source>
        <dbReference type="SAM" id="MobiDB-lite"/>
    </source>
</evidence>
<evidence type="ECO:0000313" key="2">
    <source>
        <dbReference type="EMBL" id="TNN47074.1"/>
    </source>
</evidence>
<name>A0A4Z2G2J5_9TELE</name>
<dbReference type="AlphaFoldDB" id="A0A4Z2G2J5"/>
<feature type="compositionally biased region" description="Basic residues" evidence="1">
    <location>
        <begin position="101"/>
        <end position="110"/>
    </location>
</feature>
<proteinExistence type="predicted"/>
<feature type="compositionally biased region" description="Basic and acidic residues" evidence="1">
    <location>
        <begin position="33"/>
        <end position="46"/>
    </location>
</feature>
<sequence length="134" mass="14740">MNSPVVRPAATAQERDEETLESCRSAGVWTPLTREERRSRGLREEVQSPGLGGGLDPSADLVSGLGRRPPFRPLKASEGLTSDWTRTRTRTRTQTRTSSLPHRKSARPRLRHEAGEPGQEVSAYPCMACSAWGS</sequence>
<evidence type="ECO:0000313" key="3">
    <source>
        <dbReference type="Proteomes" id="UP000314294"/>
    </source>
</evidence>
<dbReference type="EMBL" id="SRLO01000759">
    <property type="protein sequence ID" value="TNN47074.1"/>
    <property type="molecule type" value="Genomic_DNA"/>
</dbReference>
<gene>
    <name evidence="2" type="ORF">EYF80_042748</name>
</gene>
<keyword evidence="3" id="KW-1185">Reference proteome</keyword>
<protein>
    <submittedName>
        <fullName evidence="2">Uncharacterized protein</fullName>
    </submittedName>
</protein>
<comment type="caution">
    <text evidence="2">The sequence shown here is derived from an EMBL/GenBank/DDBJ whole genome shotgun (WGS) entry which is preliminary data.</text>
</comment>
<reference evidence="2 3" key="1">
    <citation type="submission" date="2019-03" db="EMBL/GenBank/DDBJ databases">
        <title>First draft genome of Liparis tanakae, snailfish: a comprehensive survey of snailfish specific genes.</title>
        <authorList>
            <person name="Kim W."/>
            <person name="Song I."/>
            <person name="Jeong J.-H."/>
            <person name="Kim D."/>
            <person name="Kim S."/>
            <person name="Ryu S."/>
            <person name="Song J.Y."/>
            <person name="Lee S.K."/>
        </authorList>
    </citation>
    <scope>NUCLEOTIDE SEQUENCE [LARGE SCALE GENOMIC DNA]</scope>
    <source>
        <tissue evidence="2">Muscle</tissue>
    </source>
</reference>
<organism evidence="2 3">
    <name type="scientific">Liparis tanakae</name>
    <name type="common">Tanaka's snailfish</name>
    <dbReference type="NCBI Taxonomy" id="230148"/>
    <lineage>
        <taxon>Eukaryota</taxon>
        <taxon>Metazoa</taxon>
        <taxon>Chordata</taxon>
        <taxon>Craniata</taxon>
        <taxon>Vertebrata</taxon>
        <taxon>Euteleostomi</taxon>
        <taxon>Actinopterygii</taxon>
        <taxon>Neopterygii</taxon>
        <taxon>Teleostei</taxon>
        <taxon>Neoteleostei</taxon>
        <taxon>Acanthomorphata</taxon>
        <taxon>Eupercaria</taxon>
        <taxon>Perciformes</taxon>
        <taxon>Cottioidei</taxon>
        <taxon>Cottales</taxon>
        <taxon>Liparidae</taxon>
        <taxon>Liparis</taxon>
    </lineage>
</organism>
<dbReference type="Proteomes" id="UP000314294">
    <property type="component" value="Unassembled WGS sequence"/>
</dbReference>